<evidence type="ECO:0008006" key="4">
    <source>
        <dbReference type="Google" id="ProtNLM"/>
    </source>
</evidence>
<gene>
    <name evidence="2" type="ORF">BW34_00815</name>
</gene>
<evidence type="ECO:0000313" key="3">
    <source>
        <dbReference type="Proteomes" id="UP000024001"/>
    </source>
</evidence>
<name>A0A031FXJ9_9MICO</name>
<dbReference type="EMBL" id="JFYO01000002">
    <property type="protein sequence ID" value="EZP29298.1"/>
    <property type="molecule type" value="Genomic_DNA"/>
</dbReference>
<protein>
    <recommendedName>
        <fullName evidence="4">YcxB family protein</fullName>
    </recommendedName>
</protein>
<reference evidence="2 3" key="1">
    <citation type="submission" date="2014-03" db="EMBL/GenBank/DDBJ databases">
        <title>Draft Genome Sequences of 13 Willow Endophytes.</title>
        <authorList>
            <person name="Gan H.Y."/>
            <person name="Gan H.M."/>
            <person name="Savka M.A."/>
            <person name="Hudson A.O."/>
        </authorList>
    </citation>
    <scope>NUCLEOTIDE SEQUENCE [LARGE SCALE GENOMIC DNA]</scope>
    <source>
        <strain evidence="2 3">RIT293</strain>
    </source>
</reference>
<sequence>MADAAVQETTTGKSMVIDRALTARLARDHQRTKEPGLWAAGIALFLLLGVGMFALNGNFRSLVIAGFWAVILVIALFSVRRMGSQKLTRVIEGIYPHGDRLTVAATDAGLTVTTSATSLTVAASAIWRVSTAPNSVMVRITGLTGPAIIVPRELLDDADVSRLRAAAPRIRRP</sequence>
<evidence type="ECO:0000313" key="2">
    <source>
        <dbReference type="EMBL" id="EZP29298.1"/>
    </source>
</evidence>
<proteinExistence type="predicted"/>
<evidence type="ECO:0000256" key="1">
    <source>
        <dbReference type="SAM" id="Phobius"/>
    </source>
</evidence>
<dbReference type="AlphaFoldDB" id="A0A031FXJ9"/>
<dbReference type="OrthoDB" id="5083150at2"/>
<keyword evidence="1" id="KW-0812">Transmembrane</keyword>
<dbReference type="Proteomes" id="UP000024001">
    <property type="component" value="Unassembled WGS sequence"/>
</dbReference>
<keyword evidence="1" id="KW-0472">Membrane</keyword>
<feature type="transmembrane region" description="Helical" evidence="1">
    <location>
        <begin position="37"/>
        <end position="55"/>
    </location>
</feature>
<accession>A0A031FXJ9</accession>
<keyword evidence="1" id="KW-1133">Transmembrane helix</keyword>
<feature type="transmembrane region" description="Helical" evidence="1">
    <location>
        <begin position="61"/>
        <end position="79"/>
    </location>
</feature>
<organism evidence="2 3">
    <name type="scientific">Microbacterium oleivorans</name>
    <dbReference type="NCBI Taxonomy" id="273677"/>
    <lineage>
        <taxon>Bacteria</taxon>
        <taxon>Bacillati</taxon>
        <taxon>Actinomycetota</taxon>
        <taxon>Actinomycetes</taxon>
        <taxon>Micrococcales</taxon>
        <taxon>Microbacteriaceae</taxon>
        <taxon>Microbacterium</taxon>
    </lineage>
</organism>
<comment type="caution">
    <text evidence="2">The sequence shown here is derived from an EMBL/GenBank/DDBJ whole genome shotgun (WGS) entry which is preliminary data.</text>
</comment>
<keyword evidence="3" id="KW-1185">Reference proteome</keyword>
<dbReference type="PATRIC" id="fig|273677.3.peg.800"/>
<dbReference type="RefSeq" id="WP_036309787.1">
    <property type="nucleotide sequence ID" value="NZ_JFYO01000002.1"/>
</dbReference>